<evidence type="ECO:0000313" key="11">
    <source>
        <dbReference type="Proteomes" id="UP000294662"/>
    </source>
</evidence>
<keyword evidence="7 8" id="KW-0472">Membrane</keyword>
<name>A0A4R5EVD7_9RHOB</name>
<comment type="similarity">
    <text evidence="2">Belongs to the binding-protein-dependent transport system permease family. CysTW subfamily.</text>
</comment>
<feature type="domain" description="ABC transmembrane type-1" evidence="9">
    <location>
        <begin position="60"/>
        <end position="248"/>
    </location>
</feature>
<evidence type="ECO:0000313" key="10">
    <source>
        <dbReference type="EMBL" id="TDE38841.1"/>
    </source>
</evidence>
<dbReference type="PANTHER" id="PTHR43848:SF2">
    <property type="entry name" value="PUTRESCINE TRANSPORT SYSTEM PERMEASE PROTEIN POTI"/>
    <property type="match status" value="1"/>
</dbReference>
<evidence type="ECO:0000256" key="7">
    <source>
        <dbReference type="ARBA" id="ARBA00023136"/>
    </source>
</evidence>
<dbReference type="CDD" id="cd06261">
    <property type="entry name" value="TM_PBP2"/>
    <property type="match status" value="1"/>
</dbReference>
<comment type="subcellular location">
    <subcellularLocation>
        <location evidence="1 8">Cell membrane</location>
        <topology evidence="1 8">Multi-pass membrane protein</topology>
    </subcellularLocation>
</comment>
<protein>
    <submittedName>
        <fullName evidence="10">ABC transporter permease</fullName>
    </submittedName>
</protein>
<evidence type="ECO:0000259" key="9">
    <source>
        <dbReference type="PROSITE" id="PS50928"/>
    </source>
</evidence>
<evidence type="ECO:0000256" key="8">
    <source>
        <dbReference type="RuleBase" id="RU363032"/>
    </source>
</evidence>
<comment type="caution">
    <text evidence="10">The sequence shown here is derived from an EMBL/GenBank/DDBJ whole genome shotgun (WGS) entry which is preliminary data.</text>
</comment>
<dbReference type="OrthoDB" id="9782004at2"/>
<organism evidence="10 11">
    <name type="scientific">Antarcticimicrobium sediminis</name>
    <dbReference type="NCBI Taxonomy" id="2546227"/>
    <lineage>
        <taxon>Bacteria</taxon>
        <taxon>Pseudomonadati</taxon>
        <taxon>Pseudomonadota</taxon>
        <taxon>Alphaproteobacteria</taxon>
        <taxon>Rhodobacterales</taxon>
        <taxon>Paracoccaceae</taxon>
        <taxon>Antarcticimicrobium</taxon>
    </lineage>
</organism>
<keyword evidence="5 8" id="KW-0812">Transmembrane</keyword>
<dbReference type="SUPFAM" id="SSF161098">
    <property type="entry name" value="MetI-like"/>
    <property type="match status" value="1"/>
</dbReference>
<reference evidence="10 11" key="1">
    <citation type="submission" date="2019-03" db="EMBL/GenBank/DDBJ databases">
        <authorList>
            <person name="Zhang S."/>
        </authorList>
    </citation>
    <scope>NUCLEOTIDE SEQUENCE [LARGE SCALE GENOMIC DNA]</scope>
    <source>
        <strain evidence="10 11">S4J41</strain>
    </source>
</reference>
<sequence length="268" mass="29503">MSKRILTTFMIVFTLFLYAPTLLLPIFAFNDSSIIAFPLSGFTFEWFYSLTEADELRGAALNSLIIAAASSVLATCLALLATSATVRYKFPGKGLMIGVIMVPMFLPEIIIGVSLLTVVLLAGLKLSIYTIIMGHTLICTPFAIAILRSSFQQLDPSLEEASLDLGETRFDTFRRITLPLIMPGVTSSLLIAFTISLDEFVIAFFLSGTEPTLPVYIWSQLRFPQRIPSVMALGTLLLLLSIGLLTLSEVLRRRSVRRLGQHDTSGAW</sequence>
<dbReference type="GO" id="GO:0055085">
    <property type="term" value="P:transmembrane transport"/>
    <property type="evidence" value="ECO:0007669"/>
    <property type="project" value="InterPro"/>
</dbReference>
<keyword evidence="11" id="KW-1185">Reference proteome</keyword>
<feature type="transmembrane region" description="Helical" evidence="8">
    <location>
        <begin position="180"/>
        <end position="207"/>
    </location>
</feature>
<evidence type="ECO:0000256" key="1">
    <source>
        <dbReference type="ARBA" id="ARBA00004651"/>
    </source>
</evidence>
<dbReference type="InterPro" id="IPR051789">
    <property type="entry name" value="Bact_Polyamine_Transport"/>
</dbReference>
<dbReference type="InterPro" id="IPR035906">
    <property type="entry name" value="MetI-like_sf"/>
</dbReference>
<keyword evidence="4" id="KW-1003">Cell membrane</keyword>
<dbReference type="EMBL" id="SMFP01000004">
    <property type="protein sequence ID" value="TDE38841.1"/>
    <property type="molecule type" value="Genomic_DNA"/>
</dbReference>
<dbReference type="Gene3D" id="1.10.3720.10">
    <property type="entry name" value="MetI-like"/>
    <property type="match status" value="1"/>
</dbReference>
<feature type="transmembrane region" description="Helical" evidence="8">
    <location>
        <begin position="60"/>
        <end position="82"/>
    </location>
</feature>
<dbReference type="PANTHER" id="PTHR43848">
    <property type="entry name" value="PUTRESCINE TRANSPORT SYSTEM PERMEASE PROTEIN POTI"/>
    <property type="match status" value="1"/>
</dbReference>
<keyword evidence="6 8" id="KW-1133">Transmembrane helix</keyword>
<dbReference type="GO" id="GO:0005886">
    <property type="term" value="C:plasma membrane"/>
    <property type="evidence" value="ECO:0007669"/>
    <property type="project" value="UniProtKB-SubCell"/>
</dbReference>
<dbReference type="Pfam" id="PF00528">
    <property type="entry name" value="BPD_transp_1"/>
    <property type="match status" value="1"/>
</dbReference>
<dbReference type="AlphaFoldDB" id="A0A4R5EVD7"/>
<evidence type="ECO:0000256" key="2">
    <source>
        <dbReference type="ARBA" id="ARBA00007069"/>
    </source>
</evidence>
<evidence type="ECO:0000256" key="3">
    <source>
        <dbReference type="ARBA" id="ARBA00022448"/>
    </source>
</evidence>
<feature type="transmembrane region" description="Helical" evidence="8">
    <location>
        <begin position="94"/>
        <end position="122"/>
    </location>
</feature>
<keyword evidence="3 8" id="KW-0813">Transport</keyword>
<dbReference type="RefSeq" id="WP_132828134.1">
    <property type="nucleotide sequence ID" value="NZ_SMFP01000004.1"/>
</dbReference>
<dbReference type="Proteomes" id="UP000294662">
    <property type="component" value="Unassembled WGS sequence"/>
</dbReference>
<evidence type="ECO:0000256" key="6">
    <source>
        <dbReference type="ARBA" id="ARBA00022989"/>
    </source>
</evidence>
<gene>
    <name evidence="10" type="ORF">E1B25_07405</name>
</gene>
<dbReference type="PROSITE" id="PS50928">
    <property type="entry name" value="ABC_TM1"/>
    <property type="match status" value="1"/>
</dbReference>
<feature type="transmembrane region" description="Helical" evidence="8">
    <location>
        <begin position="128"/>
        <end position="147"/>
    </location>
</feature>
<accession>A0A4R5EVD7</accession>
<evidence type="ECO:0000256" key="5">
    <source>
        <dbReference type="ARBA" id="ARBA00022692"/>
    </source>
</evidence>
<dbReference type="InterPro" id="IPR000515">
    <property type="entry name" value="MetI-like"/>
</dbReference>
<feature type="transmembrane region" description="Helical" evidence="8">
    <location>
        <begin position="227"/>
        <end position="248"/>
    </location>
</feature>
<evidence type="ECO:0000256" key="4">
    <source>
        <dbReference type="ARBA" id="ARBA00022475"/>
    </source>
</evidence>
<proteinExistence type="inferred from homology"/>